<comment type="function">
    <text evidence="6">Specifically methylates the N7 position of a guanine in 16S rRNA.</text>
</comment>
<feature type="binding site" evidence="6">
    <location>
        <position position="148"/>
    </location>
    <ligand>
        <name>S-adenosyl-L-methionine</name>
        <dbReference type="ChEBI" id="CHEBI:59789"/>
    </ligand>
</feature>
<keyword evidence="2 6" id="KW-0698">rRNA processing</keyword>
<feature type="binding site" evidence="6">
    <location>
        <position position="87"/>
    </location>
    <ligand>
        <name>S-adenosyl-L-methionine</name>
        <dbReference type="ChEBI" id="CHEBI:59789"/>
    </ligand>
</feature>
<dbReference type="GO" id="GO:0005829">
    <property type="term" value="C:cytosol"/>
    <property type="evidence" value="ECO:0007669"/>
    <property type="project" value="TreeGrafter"/>
</dbReference>
<keyword evidence="3 6" id="KW-0489">Methyltransferase</keyword>
<proteinExistence type="inferred from homology"/>
<comment type="subcellular location">
    <subcellularLocation>
        <location evidence="6">Cytoplasm</location>
    </subcellularLocation>
</comment>
<sequence>MGSDVSRETPSSPPGTPEVAGRVFSSARRSLAEAYVASLADAGVVRGLIGPREVPRLWERHVLNCAVLGEAIPEDSAVCDIGSGAGLPGLVLAIARPDLRVTLVEPLLRRTTYLSEVVADLGLDQVEVVRGRAEALHGERTFDVVTSRAVAPLGRLLDWSMPLVAPTGALVAMKGSSVSDEIEAAEPELTRWGCAVPEVVELGADVVSPPTRVLRVAWADPGKVRYGGARGQSRPRRSTKSRGRKA</sequence>
<dbReference type="CDD" id="cd02440">
    <property type="entry name" value="AdoMet_MTases"/>
    <property type="match status" value="1"/>
</dbReference>
<dbReference type="Proteomes" id="UP000295198">
    <property type="component" value="Unassembled WGS sequence"/>
</dbReference>
<accession>A0A4V1XYM6</accession>
<evidence type="ECO:0000313" key="9">
    <source>
        <dbReference type="Proteomes" id="UP000295198"/>
    </source>
</evidence>
<dbReference type="InterPro" id="IPR029063">
    <property type="entry name" value="SAM-dependent_MTases_sf"/>
</dbReference>
<dbReference type="EMBL" id="SDKM01000029">
    <property type="protein sequence ID" value="RYP83779.1"/>
    <property type="molecule type" value="Genomic_DNA"/>
</dbReference>
<evidence type="ECO:0000256" key="6">
    <source>
        <dbReference type="HAMAP-Rule" id="MF_00074"/>
    </source>
</evidence>
<protein>
    <recommendedName>
        <fullName evidence="6">Ribosomal RNA small subunit methyltransferase G</fullName>
        <ecNumber evidence="6">2.1.1.-</ecNumber>
    </recommendedName>
    <alternativeName>
        <fullName evidence="6">16S rRNA 7-methylguanosine methyltransferase</fullName>
        <shortName evidence="6">16S rRNA m7G methyltransferase</shortName>
    </alternativeName>
</protein>
<dbReference type="InterPro" id="IPR003682">
    <property type="entry name" value="rRNA_ssu_MeTfrase_G"/>
</dbReference>
<dbReference type="EC" id="2.1.1.-" evidence="6"/>
<dbReference type="NCBIfam" id="TIGR00138">
    <property type="entry name" value="rsmG_gidB"/>
    <property type="match status" value="1"/>
</dbReference>
<dbReference type="Pfam" id="PF02527">
    <property type="entry name" value="GidB"/>
    <property type="match status" value="1"/>
</dbReference>
<gene>
    <name evidence="6 8" type="primary">rsmG</name>
    <name evidence="8" type="ORF">EKO23_17915</name>
</gene>
<dbReference type="GO" id="GO:0070043">
    <property type="term" value="F:rRNA (guanine-N7-)-methyltransferase activity"/>
    <property type="evidence" value="ECO:0007669"/>
    <property type="project" value="UniProtKB-UniRule"/>
</dbReference>
<comment type="caution">
    <text evidence="6">Lacks conserved residue(s) required for the propagation of feature annotation.</text>
</comment>
<name>A0A4V1XYM6_9ACTN</name>
<evidence type="ECO:0000256" key="4">
    <source>
        <dbReference type="ARBA" id="ARBA00022679"/>
    </source>
</evidence>
<evidence type="ECO:0000256" key="1">
    <source>
        <dbReference type="ARBA" id="ARBA00022490"/>
    </source>
</evidence>
<evidence type="ECO:0000256" key="7">
    <source>
        <dbReference type="SAM" id="MobiDB-lite"/>
    </source>
</evidence>
<evidence type="ECO:0000256" key="2">
    <source>
        <dbReference type="ARBA" id="ARBA00022552"/>
    </source>
</evidence>
<comment type="caution">
    <text evidence="8">The sequence shown here is derived from an EMBL/GenBank/DDBJ whole genome shotgun (WGS) entry which is preliminary data.</text>
</comment>
<evidence type="ECO:0000256" key="3">
    <source>
        <dbReference type="ARBA" id="ARBA00022603"/>
    </source>
</evidence>
<keyword evidence="9" id="KW-1185">Reference proteome</keyword>
<comment type="similarity">
    <text evidence="6">Belongs to the methyltransferase superfamily. RNA methyltransferase RsmG family.</text>
</comment>
<feature type="region of interest" description="Disordered" evidence="7">
    <location>
        <begin position="1"/>
        <end position="20"/>
    </location>
</feature>
<organism evidence="8 9">
    <name type="scientific">Nocardioides guangzhouensis</name>
    <dbReference type="NCBI Taxonomy" id="2497878"/>
    <lineage>
        <taxon>Bacteria</taxon>
        <taxon>Bacillati</taxon>
        <taxon>Actinomycetota</taxon>
        <taxon>Actinomycetes</taxon>
        <taxon>Propionibacteriales</taxon>
        <taxon>Nocardioidaceae</taxon>
        <taxon>Nocardioides</taxon>
    </lineage>
</organism>
<feature type="region of interest" description="Disordered" evidence="7">
    <location>
        <begin position="225"/>
        <end position="246"/>
    </location>
</feature>
<reference evidence="8 9" key="1">
    <citation type="submission" date="2019-01" db="EMBL/GenBank/DDBJ databases">
        <title>Nocardioides guangzhouensis sp. nov., an actinobacterium isolated from soil.</title>
        <authorList>
            <person name="Fu Y."/>
            <person name="Cai Y."/>
            <person name="Lin Z."/>
            <person name="Chen P."/>
        </authorList>
    </citation>
    <scope>NUCLEOTIDE SEQUENCE [LARGE SCALE GENOMIC DNA]</scope>
    <source>
        <strain evidence="8 9">130</strain>
    </source>
</reference>
<dbReference type="HAMAP" id="MF_00074">
    <property type="entry name" value="16SrRNA_methyltr_G"/>
    <property type="match status" value="1"/>
</dbReference>
<dbReference type="SUPFAM" id="SSF53335">
    <property type="entry name" value="S-adenosyl-L-methionine-dependent methyltransferases"/>
    <property type="match status" value="1"/>
</dbReference>
<feature type="binding site" evidence="6">
    <location>
        <position position="82"/>
    </location>
    <ligand>
        <name>S-adenosyl-L-methionine</name>
        <dbReference type="ChEBI" id="CHEBI:59789"/>
    </ligand>
</feature>
<dbReference type="RefSeq" id="WP_134719496.1">
    <property type="nucleotide sequence ID" value="NZ_SDKM01000029.1"/>
</dbReference>
<dbReference type="OrthoDB" id="9808773at2"/>
<keyword evidence="4 6" id="KW-0808">Transferase</keyword>
<dbReference type="Gene3D" id="3.40.50.150">
    <property type="entry name" value="Vaccinia Virus protein VP39"/>
    <property type="match status" value="1"/>
</dbReference>
<evidence type="ECO:0000313" key="8">
    <source>
        <dbReference type="EMBL" id="RYP83779.1"/>
    </source>
</evidence>
<feature type="compositionally biased region" description="Basic residues" evidence="7">
    <location>
        <begin position="233"/>
        <end position="246"/>
    </location>
</feature>
<feature type="binding site" evidence="6">
    <location>
        <begin position="133"/>
        <end position="134"/>
    </location>
    <ligand>
        <name>S-adenosyl-L-methionine</name>
        <dbReference type="ChEBI" id="CHEBI:59789"/>
    </ligand>
</feature>
<evidence type="ECO:0000256" key="5">
    <source>
        <dbReference type="ARBA" id="ARBA00022691"/>
    </source>
</evidence>
<keyword evidence="1 6" id="KW-0963">Cytoplasm</keyword>
<keyword evidence="5 6" id="KW-0949">S-adenosyl-L-methionine</keyword>
<dbReference type="PANTHER" id="PTHR31760">
    <property type="entry name" value="S-ADENOSYL-L-METHIONINE-DEPENDENT METHYLTRANSFERASES SUPERFAMILY PROTEIN"/>
    <property type="match status" value="1"/>
</dbReference>
<dbReference type="PANTHER" id="PTHR31760:SF0">
    <property type="entry name" value="S-ADENOSYL-L-METHIONINE-DEPENDENT METHYLTRANSFERASES SUPERFAMILY PROTEIN"/>
    <property type="match status" value="1"/>
</dbReference>
<dbReference type="AlphaFoldDB" id="A0A4V1XYM6"/>